<evidence type="ECO:0000259" key="1">
    <source>
        <dbReference type="Pfam" id="PF22726"/>
    </source>
</evidence>
<protein>
    <recommendedName>
        <fullName evidence="1">NACHT C-terminal Alpha/Beta 2 domain-containing protein</fullName>
    </recommendedName>
</protein>
<comment type="caution">
    <text evidence="2">The sequence shown here is derived from an EMBL/GenBank/DDBJ whole genome shotgun (WGS) entry which is preliminary data.</text>
</comment>
<dbReference type="InterPro" id="IPR027417">
    <property type="entry name" value="P-loop_NTPase"/>
</dbReference>
<dbReference type="OrthoDB" id="5379188at2"/>
<organism evidence="2 3">
    <name type="scientific">Nitrospirillum amazonense</name>
    <dbReference type="NCBI Taxonomy" id="28077"/>
    <lineage>
        <taxon>Bacteria</taxon>
        <taxon>Pseudomonadati</taxon>
        <taxon>Pseudomonadota</taxon>
        <taxon>Alphaproteobacteria</taxon>
        <taxon>Rhodospirillales</taxon>
        <taxon>Azospirillaceae</taxon>
        <taxon>Nitrospirillum</taxon>
    </lineage>
</organism>
<accession>A0A560IKK0</accession>
<gene>
    <name evidence="2" type="ORF">FBZ92_109218</name>
</gene>
<dbReference type="Pfam" id="PF22726">
    <property type="entry name" value="NCAB2"/>
    <property type="match status" value="1"/>
</dbReference>
<name>A0A560IKK0_9PROT</name>
<reference evidence="2 3" key="1">
    <citation type="submission" date="2019-06" db="EMBL/GenBank/DDBJ databases">
        <title>Genomic Encyclopedia of Type Strains, Phase IV (KMG-V): Genome sequencing to study the core and pangenomes of soil and plant-associated prokaryotes.</title>
        <authorList>
            <person name="Whitman W."/>
        </authorList>
    </citation>
    <scope>NUCLEOTIDE SEQUENCE [LARGE SCALE GENOMIC DNA]</scope>
    <source>
        <strain evidence="2 3">BR 11140</strain>
    </source>
</reference>
<dbReference type="Proteomes" id="UP000318050">
    <property type="component" value="Unassembled WGS sequence"/>
</dbReference>
<dbReference type="Gene3D" id="3.40.50.300">
    <property type="entry name" value="P-loop containing nucleotide triphosphate hydrolases"/>
    <property type="match status" value="1"/>
</dbReference>
<dbReference type="EMBL" id="VITT01000009">
    <property type="protein sequence ID" value="TWB58725.1"/>
    <property type="molecule type" value="Genomic_DNA"/>
</dbReference>
<evidence type="ECO:0000313" key="2">
    <source>
        <dbReference type="EMBL" id="TWB58725.1"/>
    </source>
</evidence>
<evidence type="ECO:0000313" key="3">
    <source>
        <dbReference type="Proteomes" id="UP000318050"/>
    </source>
</evidence>
<feature type="domain" description="NACHT C-terminal Alpha/Beta 2" evidence="1">
    <location>
        <begin position="1386"/>
        <end position="1464"/>
    </location>
</feature>
<dbReference type="InterPro" id="IPR054732">
    <property type="entry name" value="NCAB2"/>
</dbReference>
<dbReference type="SUPFAM" id="SSF52540">
    <property type="entry name" value="P-loop containing nucleoside triphosphate hydrolases"/>
    <property type="match status" value="1"/>
</dbReference>
<proteinExistence type="predicted"/>
<sequence>MTGRDEFTPTTKQIIGSQSGWLCAKPDCQAATVGAKQGDENGVLNLGEAAHIAAAAPGGARFDPTMTPEARRHHSNGIWLCRVHARAIDSDEKSYPTEMLLEWKAAARIRSFQMAVDHVSPFKPGQPLVLGAPEAHTSDDVDKVVVRLLAGARVDIDAFMASKRWPAHAIELTLRLRSSADAQPFDSAGLAAAITTFNEIAVVAPPGMGKSTTLIQMANALIEQGRCVPVLIPLSQWSRELNSLWELAVSKRAFIAAGAKRADLDLLAAHGRFALLLDGWNELDVASQSRLQAELETLQRELPRLITVLSTRRQALDVPLQSPVLVEIDTLSDRQQLDIARGLRGGEGDALLEQAQRTSGVRELVSIPLYLTALLTHVAGDAFPQTKEEVLRMFVREHERNAANAIALRQRLSGRQDDYLARLAVEATAKSNTTLTEDQARSLITEVTTRLQAAGQIQTGAEPMAVIDVLVAHHALIRIAGARAGVIFQHEQIQEWYASFEVEQIMRESVKGNSGGTDRLRRVILDDPQWEEPILFAAERVSRDGEAGIVTIAAAIGLTMEIDPNLAADMIYRSSPAVWDRIGADVLAYCRRWRQDASADRATGFMLRSGRPEFADEIWKLISNPDSQVHLQAARSAPRLHVSVLGPDFSTKLAALPPDERAHILPTIADQGDYAALELVTKLALADTDKGNRPAVIAHLAFRRADRFVAVILKASDEDIWEEIALRGYPNESDDPEVDRRLKVGLDAVRKAEKNPFAKIRWLLDRHGSTPADTAELRALLVEAPLSPPDANADHLIHEAFQRLPDAVSNALVDRLVGRKPLPFRSTRYLQAAPVEFEDGILVDAVLDPAEDKKFATSAVSVVGPTAIGKLIDELLLLDAKWRADKGGFAAEGRDRILAVADLIACTRLNAFMRALLARDMDSDPDIIARLADLFARHGVDDSSKADLLSPALESGMIERVTGWTNMLLATETFARGVAATVARVIGRLKSPELLSSLVRLFAADLAQRERSRQARSVPGPRQAEASNDAMMVYSNIYRNALSAVGTDEAAKLLISYLCNVEVGFEAAVGLKDIWERRNGIASPMPKPWPDFSIVRTRCAERAGGSAPVIEASFATAIFNAIDGLTTDGPSKDQQGLAIGIARIAIGFPHAERIGLVGRLLSFPGHRSAKQLLLTTLVMDGRSISSDAILAEIRDFLEELKTKSWMLPQNSWELEGWFELFAFSDRPAAALEALPLLPENHAAPHRLRRLLNALGNSPSDEAEPVLKALADRDARFYATYEWVNALGQRGTISATQYLLDQVSSGAVKLDGHLPWDLSRSISQTMQHDPGARTEIYRRYRQTLGVSQQLIERAIAEAPDVEGVLLMVRVAAAAGRDFQRTELYRALRRVMTEERPSPHMRGVQEVHPVPVLGLRKALLEMTVGEVAVVALARRALIEIDVMRDDYGWAGGDRRHPDISSGIPWPLAFIEASKCSG</sequence>